<feature type="transmembrane region" description="Helical" evidence="2">
    <location>
        <begin position="20"/>
        <end position="38"/>
    </location>
</feature>
<name>A0A4Z1P8I0_9PEZI</name>
<feature type="transmembrane region" description="Helical" evidence="2">
    <location>
        <begin position="302"/>
        <end position="319"/>
    </location>
</feature>
<feature type="transmembrane region" description="Helical" evidence="2">
    <location>
        <begin position="58"/>
        <end position="83"/>
    </location>
</feature>
<evidence type="ECO:0000256" key="2">
    <source>
        <dbReference type="SAM" id="Phobius"/>
    </source>
</evidence>
<dbReference type="Pfam" id="PF01757">
    <property type="entry name" value="Acyl_transf_3"/>
    <property type="match status" value="1"/>
</dbReference>
<evidence type="ECO:0000259" key="3">
    <source>
        <dbReference type="Pfam" id="PF01757"/>
    </source>
</evidence>
<dbReference type="InterPro" id="IPR050879">
    <property type="entry name" value="Acyltransferase_3"/>
</dbReference>
<keyword evidence="2" id="KW-0472">Membrane</keyword>
<protein>
    <submittedName>
        <fullName evidence="4">Acyltransferase 3</fullName>
    </submittedName>
</protein>
<evidence type="ECO:0000313" key="5">
    <source>
        <dbReference type="Proteomes" id="UP000298493"/>
    </source>
</evidence>
<dbReference type="InterPro" id="IPR002656">
    <property type="entry name" value="Acyl_transf_3_dom"/>
</dbReference>
<feature type="transmembrane region" description="Helical" evidence="2">
    <location>
        <begin position="254"/>
        <end position="273"/>
    </location>
</feature>
<dbReference type="PANTHER" id="PTHR23028">
    <property type="entry name" value="ACETYLTRANSFERASE"/>
    <property type="match status" value="1"/>
</dbReference>
<keyword evidence="2" id="KW-0812">Transmembrane</keyword>
<evidence type="ECO:0000313" key="4">
    <source>
        <dbReference type="EMBL" id="TID20841.1"/>
    </source>
</evidence>
<evidence type="ECO:0000256" key="1">
    <source>
        <dbReference type="SAM" id="MobiDB-lite"/>
    </source>
</evidence>
<feature type="transmembrane region" description="Helical" evidence="2">
    <location>
        <begin position="391"/>
        <end position="409"/>
    </location>
</feature>
<accession>A0A4Z1P8I0</accession>
<keyword evidence="4" id="KW-0012">Acyltransferase</keyword>
<dbReference type="GO" id="GO:0016747">
    <property type="term" value="F:acyltransferase activity, transferring groups other than amino-acyl groups"/>
    <property type="evidence" value="ECO:0007669"/>
    <property type="project" value="InterPro"/>
</dbReference>
<sequence>MSRPNFTATSPRDTKWAEGLRGIACIFVVTSHLALGYAEWLTQPVRKQYGTPAFYNGPFIRIFAEGRPWVSMFLLLTGFVNALKPIKLARAGRVDTALESLASSCFRRTSRLVLPCTVATVFVWILCELGGFRIGHMVDAWWMEDTSPLPSKSVSAALRSLIKAIFDNWKGENHLEKNQWVVHIILEDSLKLYVALLALVRATPGHRMLCFGALFAYSWINDDNLSGIPICGGAILAELSMDSTIIKFSASRKIINRVLPFLLFILGLYMYSFPSKRSKWTGWSQTLNEIGTMIFPHGSELWASWASTGSLFLLAAVILSEPLQRFLSHPAFLYLGTHSFPIYLIHGPLLRSFLNWMLYLFVAPVWHQAKEVDHKGHTITKKWAKYKVPPAWKFIVTLPIFFTVLLWLAQLWTAKIEPQCGRLTKWLEDTVCGNEPETPAYQTTLNEFTQRKSSESSQSSVLTLNDDILPR</sequence>
<keyword evidence="5" id="KW-1185">Reference proteome</keyword>
<reference evidence="4 5" key="1">
    <citation type="submission" date="2019-04" db="EMBL/GenBank/DDBJ databases">
        <title>High contiguity whole genome sequence and gene annotation resource for two Venturia nashicola isolates.</title>
        <authorList>
            <person name="Prokchorchik M."/>
            <person name="Won K."/>
            <person name="Lee Y."/>
            <person name="Choi E.D."/>
            <person name="Segonzac C."/>
            <person name="Sohn K.H."/>
        </authorList>
    </citation>
    <scope>NUCLEOTIDE SEQUENCE [LARGE SCALE GENOMIC DNA]</scope>
    <source>
        <strain evidence="4 5">PRI2</strain>
    </source>
</reference>
<dbReference type="Proteomes" id="UP000298493">
    <property type="component" value="Unassembled WGS sequence"/>
</dbReference>
<feature type="transmembrane region" description="Helical" evidence="2">
    <location>
        <begin position="331"/>
        <end position="350"/>
    </location>
</feature>
<comment type="caution">
    <text evidence="4">The sequence shown here is derived from an EMBL/GenBank/DDBJ whole genome shotgun (WGS) entry which is preliminary data.</text>
</comment>
<dbReference type="AlphaFoldDB" id="A0A4Z1P8I0"/>
<gene>
    <name evidence="4" type="ORF">E6O75_ATG05606</name>
</gene>
<dbReference type="STRING" id="86259.A0A4Z1P8I0"/>
<feature type="domain" description="Acyltransferase 3" evidence="3">
    <location>
        <begin position="15"/>
        <end position="404"/>
    </location>
</feature>
<organism evidence="4 5">
    <name type="scientific">Venturia nashicola</name>
    <dbReference type="NCBI Taxonomy" id="86259"/>
    <lineage>
        <taxon>Eukaryota</taxon>
        <taxon>Fungi</taxon>
        <taxon>Dikarya</taxon>
        <taxon>Ascomycota</taxon>
        <taxon>Pezizomycotina</taxon>
        <taxon>Dothideomycetes</taxon>
        <taxon>Pleosporomycetidae</taxon>
        <taxon>Venturiales</taxon>
        <taxon>Venturiaceae</taxon>
        <taxon>Venturia</taxon>
    </lineage>
</organism>
<dbReference type="EMBL" id="SNSC02000010">
    <property type="protein sequence ID" value="TID20841.1"/>
    <property type="molecule type" value="Genomic_DNA"/>
</dbReference>
<dbReference type="PANTHER" id="PTHR23028:SF128">
    <property type="entry name" value="ACYLTRANSFERASE 3 DOMAIN-CONTAINING PROTEIN"/>
    <property type="match status" value="1"/>
</dbReference>
<keyword evidence="2" id="KW-1133">Transmembrane helix</keyword>
<feature type="region of interest" description="Disordered" evidence="1">
    <location>
        <begin position="452"/>
        <end position="471"/>
    </location>
</feature>
<proteinExistence type="predicted"/>
<keyword evidence="4" id="KW-0808">Transferase</keyword>
<dbReference type="OrthoDB" id="5405781at2759"/>